<evidence type="ECO:0000256" key="3">
    <source>
        <dbReference type="ARBA" id="ARBA00022553"/>
    </source>
</evidence>
<dbReference type="InterPro" id="IPR009081">
    <property type="entry name" value="PP-bd_ACP"/>
</dbReference>
<dbReference type="GO" id="GO:0008610">
    <property type="term" value="P:lipid biosynthetic process"/>
    <property type="evidence" value="ECO:0007669"/>
    <property type="project" value="UniProtKB-ARBA"/>
</dbReference>
<dbReference type="OrthoDB" id="3671989at2"/>
<dbReference type="SUPFAM" id="SSF47336">
    <property type="entry name" value="ACP-like"/>
    <property type="match status" value="1"/>
</dbReference>
<dbReference type="SMART" id="SM00823">
    <property type="entry name" value="PKS_PP"/>
    <property type="match status" value="1"/>
</dbReference>
<dbReference type="Pfam" id="PF00501">
    <property type="entry name" value="AMP-binding"/>
    <property type="match status" value="2"/>
</dbReference>
<proteinExistence type="predicted"/>
<dbReference type="InterPro" id="IPR001242">
    <property type="entry name" value="Condensation_dom"/>
</dbReference>
<dbReference type="KEGG" id="ssyi:EKG83_19135"/>
<dbReference type="PROSITE" id="PS50075">
    <property type="entry name" value="CARRIER"/>
    <property type="match status" value="1"/>
</dbReference>
<evidence type="ECO:0000256" key="1">
    <source>
        <dbReference type="ARBA" id="ARBA00001957"/>
    </source>
</evidence>
<evidence type="ECO:0000313" key="7">
    <source>
        <dbReference type="Proteomes" id="UP000325787"/>
    </source>
</evidence>
<dbReference type="InterPro" id="IPR025110">
    <property type="entry name" value="AMP-bd_C"/>
</dbReference>
<protein>
    <recommendedName>
        <fullName evidence="5">Carrier domain-containing protein</fullName>
    </recommendedName>
</protein>
<dbReference type="AlphaFoldDB" id="A0A5Q0GZ23"/>
<keyword evidence="7" id="KW-1185">Reference proteome</keyword>
<organism evidence="6 7">
    <name type="scientific">Saccharothrix syringae</name>
    <name type="common">Nocardiopsis syringae</name>
    <dbReference type="NCBI Taxonomy" id="103733"/>
    <lineage>
        <taxon>Bacteria</taxon>
        <taxon>Bacillati</taxon>
        <taxon>Actinomycetota</taxon>
        <taxon>Actinomycetes</taxon>
        <taxon>Pseudonocardiales</taxon>
        <taxon>Pseudonocardiaceae</taxon>
        <taxon>Saccharothrix</taxon>
    </lineage>
</organism>
<feature type="compositionally biased region" description="Gly residues" evidence="4">
    <location>
        <begin position="591"/>
        <end position="613"/>
    </location>
</feature>
<evidence type="ECO:0000256" key="4">
    <source>
        <dbReference type="SAM" id="MobiDB-lite"/>
    </source>
</evidence>
<feature type="region of interest" description="Disordered" evidence="4">
    <location>
        <begin position="639"/>
        <end position="677"/>
    </location>
</feature>
<dbReference type="InterPro" id="IPR000873">
    <property type="entry name" value="AMP-dep_synth/lig_dom"/>
</dbReference>
<feature type="region of interest" description="Disordered" evidence="4">
    <location>
        <begin position="587"/>
        <end position="613"/>
    </location>
</feature>
<evidence type="ECO:0000313" key="6">
    <source>
        <dbReference type="EMBL" id="QFZ19271.1"/>
    </source>
</evidence>
<dbReference type="SUPFAM" id="SSF56801">
    <property type="entry name" value="Acetyl-CoA synthetase-like"/>
    <property type="match status" value="1"/>
</dbReference>
<dbReference type="CDD" id="cd05930">
    <property type="entry name" value="A_NRPS"/>
    <property type="match status" value="1"/>
</dbReference>
<dbReference type="EMBL" id="CP034550">
    <property type="protein sequence ID" value="QFZ19271.1"/>
    <property type="molecule type" value="Genomic_DNA"/>
</dbReference>
<evidence type="ECO:0000256" key="2">
    <source>
        <dbReference type="ARBA" id="ARBA00022450"/>
    </source>
</evidence>
<dbReference type="InterPro" id="IPR036736">
    <property type="entry name" value="ACP-like_sf"/>
</dbReference>
<dbReference type="GO" id="GO:0005737">
    <property type="term" value="C:cytoplasm"/>
    <property type="evidence" value="ECO:0007669"/>
    <property type="project" value="TreeGrafter"/>
</dbReference>
<dbReference type="Gene3D" id="3.40.50.12780">
    <property type="entry name" value="N-terminal domain of ligase-like"/>
    <property type="match status" value="2"/>
</dbReference>
<dbReference type="GO" id="GO:0044550">
    <property type="term" value="P:secondary metabolite biosynthetic process"/>
    <property type="evidence" value="ECO:0007669"/>
    <property type="project" value="TreeGrafter"/>
</dbReference>
<dbReference type="Gene3D" id="3.30.559.30">
    <property type="entry name" value="Nonribosomal peptide synthetase, condensation domain"/>
    <property type="match status" value="1"/>
</dbReference>
<feature type="compositionally biased region" description="Gly residues" evidence="4">
    <location>
        <begin position="639"/>
        <end position="654"/>
    </location>
</feature>
<dbReference type="PROSITE" id="PS00455">
    <property type="entry name" value="AMP_BINDING"/>
    <property type="match status" value="1"/>
</dbReference>
<feature type="domain" description="Carrier" evidence="5">
    <location>
        <begin position="1036"/>
        <end position="1111"/>
    </location>
</feature>
<dbReference type="InterPro" id="IPR020806">
    <property type="entry name" value="PKS_PP-bd"/>
</dbReference>
<dbReference type="SUPFAM" id="SSF52777">
    <property type="entry name" value="CoA-dependent acyltransferases"/>
    <property type="match status" value="2"/>
</dbReference>
<dbReference type="Proteomes" id="UP000325787">
    <property type="component" value="Chromosome"/>
</dbReference>
<dbReference type="PANTHER" id="PTHR45527:SF1">
    <property type="entry name" value="FATTY ACID SYNTHASE"/>
    <property type="match status" value="1"/>
</dbReference>
<dbReference type="Gene3D" id="1.10.1200.10">
    <property type="entry name" value="ACP-like"/>
    <property type="match status" value="1"/>
</dbReference>
<keyword evidence="3" id="KW-0597">Phosphoprotein</keyword>
<evidence type="ECO:0000259" key="5">
    <source>
        <dbReference type="PROSITE" id="PS50075"/>
    </source>
</evidence>
<reference evidence="7" key="1">
    <citation type="journal article" date="2021" name="Curr. Microbiol.">
        <title>Complete genome of nocamycin-producing strain Saccharothrix syringae NRRL B-16468 reveals the biosynthetic potential for secondary metabolites.</title>
        <authorList>
            <person name="Mo X."/>
            <person name="Yang S."/>
        </authorList>
    </citation>
    <scope>NUCLEOTIDE SEQUENCE [LARGE SCALE GENOMIC DNA]</scope>
    <source>
        <strain evidence="7">ATCC 51364 / DSM 43886 / JCM 6844 / KCTC 9398 / NBRC 14523 / NRRL B-16468 / INA 2240</strain>
    </source>
</reference>
<dbReference type="Pfam" id="PF00550">
    <property type="entry name" value="PP-binding"/>
    <property type="match status" value="1"/>
</dbReference>
<dbReference type="InterPro" id="IPR023213">
    <property type="entry name" value="CAT-like_dom_sf"/>
</dbReference>
<name>A0A5Q0GZ23_SACSY</name>
<dbReference type="PANTHER" id="PTHR45527">
    <property type="entry name" value="NONRIBOSOMAL PEPTIDE SYNTHETASE"/>
    <property type="match status" value="1"/>
</dbReference>
<dbReference type="Pfam" id="PF13193">
    <property type="entry name" value="AMP-binding_C"/>
    <property type="match status" value="1"/>
</dbReference>
<dbReference type="InterPro" id="IPR045851">
    <property type="entry name" value="AMP-bd_C_sf"/>
</dbReference>
<accession>A0A5Q0GZ23</accession>
<dbReference type="GO" id="GO:0031177">
    <property type="term" value="F:phosphopantetheine binding"/>
    <property type="evidence" value="ECO:0007669"/>
    <property type="project" value="InterPro"/>
</dbReference>
<dbReference type="InterPro" id="IPR042099">
    <property type="entry name" value="ANL_N_sf"/>
</dbReference>
<comment type="cofactor">
    <cofactor evidence="1">
        <name>pantetheine 4'-phosphate</name>
        <dbReference type="ChEBI" id="CHEBI:47942"/>
    </cofactor>
</comment>
<dbReference type="Gene3D" id="3.30.300.30">
    <property type="match status" value="1"/>
</dbReference>
<dbReference type="GO" id="GO:0003824">
    <property type="term" value="F:catalytic activity"/>
    <property type="evidence" value="ECO:0007669"/>
    <property type="project" value="InterPro"/>
</dbReference>
<gene>
    <name evidence="6" type="ORF">EKG83_19135</name>
</gene>
<dbReference type="Pfam" id="PF00668">
    <property type="entry name" value="Condensation"/>
    <property type="match status" value="1"/>
</dbReference>
<keyword evidence="2" id="KW-0596">Phosphopantetheine</keyword>
<dbReference type="Gene3D" id="3.30.559.10">
    <property type="entry name" value="Chloramphenicol acetyltransferase-like domain"/>
    <property type="match status" value="1"/>
</dbReference>
<dbReference type="GO" id="GO:0043041">
    <property type="term" value="P:amino acid activation for nonribosomal peptide biosynthetic process"/>
    <property type="evidence" value="ECO:0007669"/>
    <property type="project" value="TreeGrafter"/>
</dbReference>
<dbReference type="InterPro" id="IPR020845">
    <property type="entry name" value="AMP-binding_CS"/>
</dbReference>
<sequence>MSRGRSPGCSPEETTVSIASTSTGVAAARKEEALWLLERLVPGSGVNNLHLAFRVAGGLDRTALRRALDFLVGRHEVLRRTYLAADTGLTRLTAADPVVPLDDADCPPGEVADRLAAFVTAPFALDGGPLLRALRLRCGADDVFCLVVHHLIFDTASAGVLAAELAEVYTAFAADHPVPAALAGPVPALAEAPATAASREYWRQRLRGVRPDRLGLACAEPPAPASPVAGGQVETALSAEAVRAVAELRRALRVPEAVVLLAAYVLLLEAHGAGPDIVVGTPLNVRGPDAPGAIGYHVNVAPLRIAVDRDAGFADLVRAARDAFFGALAHADVPVDDLLDQVPRAGGSWRHTVFRHVFNYVPGTDTARVRLAGVPAEPVPVRTGFSKFDLEFFLLPGADGVRLRAAYNAGALAEADVRAVVARYDALLTALAGDPARPVGAFPVWHRGDHEVIDTANRTAGPRPVYTVPAAVAAAATATPRAVALVDGDRRVSYAVLWAAAVGVRDRLVAAGVGRGDVVALLADRGAELAAAVLGVWLAGAVYLPLDPEHPEQRLTHQLADSGAAAVLAGPGARLPAGHRGPVLPISEPAGGVGAGGTRSGGTEGGGFEGGGVGSGGFGAGGVGSGGVGAGGIGSGGTEGGGFGGGGTGSGGTGADSAETGSTKAGSAGPGAPPEVSVVGSDPAYLIYTSGSTGRPKGTVIDHGALANLIGHFSAELGAAASTALWSTTFSFDISALELFTPLVTGGLVVAAPDEARVDGRVLADLLDRHGVTLVQGTPTTWRLVLDEVGGHLAGRSVLCGGEPLPPPLAHRLLATGCELRNVYGPTETTIWSTGGRVERVGDRVPVGAPIANTEVFVIDDHGRELPVGVTGELCIAGAGVAVGYHARPDLTAERFREHPRHGRHYRTGDLARWLPDGTLELVGRADRQVKLRGHRIELGEVEAVLLAHPAVRGAAVLVLDGSGGDGTLVAAVEADEAPGLADELRAHALAELPKAAVPQDFAFLDRLPSTGNDKLDYPALARDLAGRRVVDVGVDHADPLVATVLGLFAELLGRGDVTPATNFFAHGGHSLLGAKLAQRLKGATGVRVRLADVFEHPTPRGLAEHVRSAETPGGSPPG</sequence>